<accession>A0A1E5VYU0</accession>
<feature type="transmembrane region" description="Helical" evidence="1">
    <location>
        <begin position="129"/>
        <end position="150"/>
    </location>
</feature>
<evidence type="ECO:0000313" key="2">
    <source>
        <dbReference type="EMBL" id="OEL30278.1"/>
    </source>
</evidence>
<evidence type="ECO:0000256" key="1">
    <source>
        <dbReference type="SAM" id="Phobius"/>
    </source>
</evidence>
<sequence length="163" mass="18461">MALAAMDEALPERCRCLVSDTISSPADWVSDGVTPPDSLVVVCNLSRSERQLCRIRGGAAWVRQSYDMGLCEVPGKAPTERAITLPSTIPLNFLPSSIILIHSFKRFLSSFNKNSNHSLHSIPSYQLPLYFNISFQQICIVMYIYLYVYVYRINTCDHLFSLY</sequence>
<proteinExistence type="predicted"/>
<evidence type="ECO:0000313" key="3">
    <source>
        <dbReference type="Proteomes" id="UP000095767"/>
    </source>
</evidence>
<keyword evidence="3" id="KW-1185">Reference proteome</keyword>
<keyword evidence="1" id="KW-1133">Transmembrane helix</keyword>
<keyword evidence="1" id="KW-0472">Membrane</keyword>
<organism evidence="2 3">
    <name type="scientific">Dichanthelium oligosanthes</name>
    <dbReference type="NCBI Taxonomy" id="888268"/>
    <lineage>
        <taxon>Eukaryota</taxon>
        <taxon>Viridiplantae</taxon>
        <taxon>Streptophyta</taxon>
        <taxon>Embryophyta</taxon>
        <taxon>Tracheophyta</taxon>
        <taxon>Spermatophyta</taxon>
        <taxon>Magnoliopsida</taxon>
        <taxon>Liliopsida</taxon>
        <taxon>Poales</taxon>
        <taxon>Poaceae</taxon>
        <taxon>PACMAD clade</taxon>
        <taxon>Panicoideae</taxon>
        <taxon>Panicodae</taxon>
        <taxon>Paniceae</taxon>
        <taxon>Dichantheliinae</taxon>
        <taxon>Dichanthelium</taxon>
    </lineage>
</organism>
<dbReference type="AlphaFoldDB" id="A0A1E5VYU0"/>
<protein>
    <submittedName>
        <fullName evidence="2">Uncharacterized protein</fullName>
    </submittedName>
</protein>
<reference evidence="2 3" key="1">
    <citation type="submission" date="2016-09" db="EMBL/GenBank/DDBJ databases">
        <title>The draft genome of Dichanthelium oligosanthes: A C3 panicoid grass species.</title>
        <authorList>
            <person name="Studer A.J."/>
            <person name="Schnable J.C."/>
            <person name="Brutnell T.P."/>
        </authorList>
    </citation>
    <scope>NUCLEOTIDE SEQUENCE [LARGE SCALE GENOMIC DNA]</scope>
    <source>
        <strain evidence="3">cv. Kellogg 1175</strain>
        <tissue evidence="2">Leaf</tissue>
    </source>
</reference>
<comment type="caution">
    <text evidence="2">The sequence shown here is derived from an EMBL/GenBank/DDBJ whole genome shotgun (WGS) entry which is preliminary data.</text>
</comment>
<keyword evidence="1" id="KW-0812">Transmembrane</keyword>
<gene>
    <name evidence="2" type="ORF">BAE44_0008704</name>
</gene>
<dbReference type="EMBL" id="LWDX02025960">
    <property type="protein sequence ID" value="OEL30278.1"/>
    <property type="molecule type" value="Genomic_DNA"/>
</dbReference>
<dbReference type="OrthoDB" id="1863935at2759"/>
<dbReference type="Proteomes" id="UP000095767">
    <property type="component" value="Unassembled WGS sequence"/>
</dbReference>
<name>A0A1E5VYU0_9POAL</name>